<evidence type="ECO:0000313" key="4">
    <source>
        <dbReference type="EMBL" id="NKE69188.1"/>
    </source>
</evidence>
<dbReference type="RefSeq" id="WP_168057508.1">
    <property type="nucleotide sequence ID" value="NZ_VTOW01000001.1"/>
</dbReference>
<accession>A0A7X6I983</accession>
<gene>
    <name evidence="4" type="ORF">MNODULE_00275</name>
</gene>
<sequence>MDIVDPAIEDYLLSLLPPREPVVAEMEALAEKIHFPIVGPLVGRLLYQLTLVHHAERIAELGSGFGYSAYWFAKGLPKTGKVICTEGSADRIRQGTDFLRRAGLDQQVEFRQGDALNLITEADGSFDIIFCDIDKRSYPDALSIGLPLLKSGGLFIADNVLWSGRVTSSSDDPDTVGIQSFNQAIYSRPELTTTIIPLRDGVSVSVKR</sequence>
<dbReference type="InterPro" id="IPR050362">
    <property type="entry name" value="Cation-dep_OMT"/>
</dbReference>
<keyword evidence="3" id="KW-0949">S-adenosyl-L-methionine</keyword>
<dbReference type="Proteomes" id="UP000534783">
    <property type="component" value="Unassembled WGS sequence"/>
</dbReference>
<dbReference type="AlphaFoldDB" id="A0A7X6I983"/>
<name>A0A7X6I983_9BACT</name>
<dbReference type="Gene3D" id="3.40.50.150">
    <property type="entry name" value="Vaccinia Virus protein VP39"/>
    <property type="match status" value="1"/>
</dbReference>
<dbReference type="SUPFAM" id="SSF53335">
    <property type="entry name" value="S-adenosyl-L-methionine-dependent methyltransferases"/>
    <property type="match status" value="1"/>
</dbReference>
<dbReference type="EMBL" id="VTOW01000001">
    <property type="protein sequence ID" value="NKE69188.1"/>
    <property type="molecule type" value="Genomic_DNA"/>
</dbReference>
<dbReference type="InterPro" id="IPR029063">
    <property type="entry name" value="SAM-dependent_MTases_sf"/>
</dbReference>
<dbReference type="InterPro" id="IPR002935">
    <property type="entry name" value="SAM_O-MeTrfase"/>
</dbReference>
<dbReference type="Pfam" id="PF01596">
    <property type="entry name" value="Methyltransf_3"/>
    <property type="match status" value="1"/>
</dbReference>
<dbReference type="GO" id="GO:0032259">
    <property type="term" value="P:methylation"/>
    <property type="evidence" value="ECO:0007669"/>
    <property type="project" value="UniProtKB-KW"/>
</dbReference>
<reference evidence="4 5" key="1">
    <citation type="journal article" date="2020" name="Nature">
        <title>Bacterial chemolithoautotrophy via manganese oxidation.</title>
        <authorList>
            <person name="Yu H."/>
            <person name="Leadbetter J.R."/>
        </authorList>
    </citation>
    <scope>NUCLEOTIDE SEQUENCE [LARGE SCALE GENOMIC DNA]</scope>
    <source>
        <strain evidence="4 5">Mn-1</strain>
    </source>
</reference>
<proteinExistence type="predicted"/>
<dbReference type="PROSITE" id="PS51682">
    <property type="entry name" value="SAM_OMT_I"/>
    <property type="match status" value="1"/>
</dbReference>
<dbReference type="GO" id="GO:0008171">
    <property type="term" value="F:O-methyltransferase activity"/>
    <property type="evidence" value="ECO:0007669"/>
    <property type="project" value="InterPro"/>
</dbReference>
<keyword evidence="5" id="KW-1185">Reference proteome</keyword>
<comment type="caution">
    <text evidence="4">The sequence shown here is derived from an EMBL/GenBank/DDBJ whole genome shotgun (WGS) entry which is preliminary data.</text>
</comment>
<dbReference type="PANTHER" id="PTHR10509">
    <property type="entry name" value="O-METHYLTRANSFERASE-RELATED"/>
    <property type="match status" value="1"/>
</dbReference>
<dbReference type="GO" id="GO:0008757">
    <property type="term" value="F:S-adenosylmethionine-dependent methyltransferase activity"/>
    <property type="evidence" value="ECO:0007669"/>
    <property type="project" value="TreeGrafter"/>
</dbReference>
<organism evidence="4 5">
    <name type="scientific">Candidatus Manganitrophus noduliformans</name>
    <dbReference type="NCBI Taxonomy" id="2606439"/>
    <lineage>
        <taxon>Bacteria</taxon>
        <taxon>Pseudomonadati</taxon>
        <taxon>Nitrospirota</taxon>
        <taxon>Nitrospiria</taxon>
        <taxon>Candidatus Troglogloeales</taxon>
        <taxon>Candidatus Manganitrophaceae</taxon>
        <taxon>Candidatus Manganitrophus</taxon>
    </lineage>
</organism>
<dbReference type="CDD" id="cd02440">
    <property type="entry name" value="AdoMet_MTases"/>
    <property type="match status" value="1"/>
</dbReference>
<evidence type="ECO:0000256" key="3">
    <source>
        <dbReference type="ARBA" id="ARBA00022691"/>
    </source>
</evidence>
<dbReference type="PANTHER" id="PTHR10509:SF14">
    <property type="entry name" value="CAFFEOYL-COA O-METHYLTRANSFERASE 3-RELATED"/>
    <property type="match status" value="1"/>
</dbReference>
<protein>
    <submittedName>
        <fullName evidence="4">O-methyltransferase</fullName>
    </submittedName>
</protein>
<evidence type="ECO:0000256" key="2">
    <source>
        <dbReference type="ARBA" id="ARBA00022679"/>
    </source>
</evidence>
<keyword evidence="1 4" id="KW-0489">Methyltransferase</keyword>
<evidence type="ECO:0000313" key="5">
    <source>
        <dbReference type="Proteomes" id="UP000534783"/>
    </source>
</evidence>
<keyword evidence="2 4" id="KW-0808">Transferase</keyword>
<evidence type="ECO:0000256" key="1">
    <source>
        <dbReference type="ARBA" id="ARBA00022603"/>
    </source>
</evidence>